<accession>A0A4Y9Y8X3</accession>
<dbReference type="EMBL" id="SEKV01000327">
    <property type="protein sequence ID" value="TFY58986.1"/>
    <property type="molecule type" value="Genomic_DNA"/>
</dbReference>
<dbReference type="Proteomes" id="UP000298390">
    <property type="component" value="Unassembled WGS sequence"/>
</dbReference>
<gene>
    <name evidence="2" type="ORF">EVJ58_g6067</name>
</gene>
<feature type="region of interest" description="Disordered" evidence="1">
    <location>
        <begin position="274"/>
        <end position="295"/>
    </location>
</feature>
<sequence length="321" mass="35702">MWPFSQHSPEREYVSLMYKTTACYASWDPLRPVHVGDFGRLQDDGSFAPHGNIFAEGLAGKYKIEKHTQGQDKLRYVVSNNGKEVSVAPDVDISLESIVEGHIKHKVTFSKGRGALLAMLKPRLTTVTYPGRLSRLLADREWSDFVLVSEAYTCRSYARLLTSTSSKEVTVGLGASLPVAAAAGVPANVGGDIDVHWHTDAHSGDWKCAHHEPVMRRGVSSTAEEDKLSNEENGSEPLCYPLFKLVAIRRPFGSPVSTVRAFDFELPNVVPPWMKDPKEEKEEAENNDATIPTRGEEVPEYSWRDLFKSLTSWIRSQVSAV</sequence>
<dbReference type="STRING" id="34475.A0A4Y9Y8X3"/>
<proteinExistence type="predicted"/>
<organism evidence="2 3">
    <name type="scientific">Rhodofomes roseus</name>
    <dbReference type="NCBI Taxonomy" id="34475"/>
    <lineage>
        <taxon>Eukaryota</taxon>
        <taxon>Fungi</taxon>
        <taxon>Dikarya</taxon>
        <taxon>Basidiomycota</taxon>
        <taxon>Agaricomycotina</taxon>
        <taxon>Agaricomycetes</taxon>
        <taxon>Polyporales</taxon>
        <taxon>Rhodofomes</taxon>
    </lineage>
</organism>
<evidence type="ECO:0000256" key="1">
    <source>
        <dbReference type="SAM" id="MobiDB-lite"/>
    </source>
</evidence>
<name>A0A4Y9Y8X3_9APHY</name>
<comment type="caution">
    <text evidence="2">The sequence shown here is derived from an EMBL/GenBank/DDBJ whole genome shotgun (WGS) entry which is preliminary data.</text>
</comment>
<dbReference type="AlphaFoldDB" id="A0A4Y9Y8X3"/>
<evidence type="ECO:0000313" key="2">
    <source>
        <dbReference type="EMBL" id="TFY58986.1"/>
    </source>
</evidence>
<protein>
    <submittedName>
        <fullName evidence="2">Uncharacterized protein</fullName>
    </submittedName>
</protein>
<evidence type="ECO:0000313" key="3">
    <source>
        <dbReference type="Proteomes" id="UP000298390"/>
    </source>
</evidence>
<reference evidence="2 3" key="1">
    <citation type="submission" date="2019-01" db="EMBL/GenBank/DDBJ databases">
        <title>Genome sequencing of the rare red list fungi Fomitopsis rosea.</title>
        <authorList>
            <person name="Buettner E."/>
            <person name="Kellner H."/>
        </authorList>
    </citation>
    <scope>NUCLEOTIDE SEQUENCE [LARGE SCALE GENOMIC DNA]</scope>
    <source>
        <strain evidence="2 3">DSM 105464</strain>
    </source>
</reference>